<organism evidence="8 9">
    <name type="scientific">Spongiactinospora rosea</name>
    <dbReference type="NCBI Taxonomy" id="2248750"/>
    <lineage>
        <taxon>Bacteria</taxon>
        <taxon>Bacillati</taxon>
        <taxon>Actinomycetota</taxon>
        <taxon>Actinomycetes</taxon>
        <taxon>Streptosporangiales</taxon>
        <taxon>Streptosporangiaceae</taxon>
        <taxon>Spongiactinospora</taxon>
    </lineage>
</organism>
<dbReference type="SUPFAM" id="SSF47336">
    <property type="entry name" value="ACP-like"/>
    <property type="match status" value="1"/>
</dbReference>
<dbReference type="InterPro" id="IPR020841">
    <property type="entry name" value="PKS_Beta-ketoAc_synthase_dom"/>
</dbReference>
<dbReference type="Pfam" id="PF00550">
    <property type="entry name" value="PP-binding"/>
    <property type="match status" value="1"/>
</dbReference>
<feature type="region of interest" description="Disordered" evidence="5">
    <location>
        <begin position="958"/>
        <end position="984"/>
    </location>
</feature>
<evidence type="ECO:0000256" key="4">
    <source>
        <dbReference type="ARBA" id="ARBA00022679"/>
    </source>
</evidence>
<feature type="region of interest" description="Disordered" evidence="5">
    <location>
        <begin position="866"/>
        <end position="886"/>
    </location>
</feature>
<keyword evidence="4" id="KW-0808">Transferase</keyword>
<dbReference type="Pfam" id="PF02801">
    <property type="entry name" value="Ketoacyl-synt_C"/>
    <property type="match status" value="1"/>
</dbReference>
<dbReference type="Gene3D" id="3.30.70.250">
    <property type="entry name" value="Malonyl-CoA ACP transacylase, ACP-binding"/>
    <property type="match status" value="1"/>
</dbReference>
<dbReference type="InterPro" id="IPR014043">
    <property type="entry name" value="Acyl_transferase_dom"/>
</dbReference>
<feature type="domain" description="Ketosynthase family 3 (KS3)" evidence="7">
    <location>
        <begin position="12"/>
        <end position="415"/>
    </location>
</feature>
<dbReference type="InterPro" id="IPR032821">
    <property type="entry name" value="PKS_assoc"/>
</dbReference>
<dbReference type="Pfam" id="PF00698">
    <property type="entry name" value="Acyl_transf_1"/>
    <property type="match status" value="1"/>
</dbReference>
<dbReference type="FunFam" id="1.10.1200.10:FF:000016">
    <property type="entry name" value="Non-ribosomal peptide synthase"/>
    <property type="match status" value="1"/>
</dbReference>
<accession>A0A366LLA0</accession>
<dbReference type="PROSITE" id="PS00606">
    <property type="entry name" value="KS3_1"/>
    <property type="match status" value="1"/>
</dbReference>
<proteinExistence type="predicted"/>
<reference evidence="8 9" key="1">
    <citation type="submission" date="2018-06" db="EMBL/GenBank/DDBJ databases">
        <title>Sphaerisporangium craniellae sp. nov., isolated from a marine sponge in the South China Sea.</title>
        <authorList>
            <person name="Li L."/>
        </authorList>
    </citation>
    <scope>NUCLEOTIDE SEQUENCE [LARGE SCALE GENOMIC DNA]</scope>
    <source>
        <strain evidence="8 9">LHW63015</strain>
    </source>
</reference>
<dbReference type="Gene3D" id="3.40.47.10">
    <property type="match status" value="1"/>
</dbReference>
<evidence type="ECO:0000256" key="5">
    <source>
        <dbReference type="SAM" id="MobiDB-lite"/>
    </source>
</evidence>
<evidence type="ECO:0000256" key="3">
    <source>
        <dbReference type="ARBA" id="ARBA00022553"/>
    </source>
</evidence>
<dbReference type="Gene3D" id="3.40.366.10">
    <property type="entry name" value="Malonyl-Coenzyme A Acyl Carrier Protein, domain 2"/>
    <property type="match status" value="1"/>
</dbReference>
<dbReference type="AlphaFoldDB" id="A0A366LLA0"/>
<dbReference type="PANTHER" id="PTHR43775:SF37">
    <property type="entry name" value="SI:DKEY-61P9.11"/>
    <property type="match status" value="1"/>
</dbReference>
<dbReference type="Pfam" id="PF16197">
    <property type="entry name" value="KAsynt_C_assoc"/>
    <property type="match status" value="1"/>
</dbReference>
<dbReference type="GO" id="GO:0004312">
    <property type="term" value="F:fatty acid synthase activity"/>
    <property type="evidence" value="ECO:0007669"/>
    <property type="project" value="TreeGrafter"/>
</dbReference>
<keyword evidence="9" id="KW-1185">Reference proteome</keyword>
<dbReference type="SUPFAM" id="SSF53901">
    <property type="entry name" value="Thiolase-like"/>
    <property type="match status" value="1"/>
</dbReference>
<evidence type="ECO:0000313" key="9">
    <source>
        <dbReference type="Proteomes" id="UP000253303"/>
    </source>
</evidence>
<dbReference type="InterPro" id="IPR009081">
    <property type="entry name" value="PP-bd_ACP"/>
</dbReference>
<dbReference type="SMART" id="SM00825">
    <property type="entry name" value="PKS_KS"/>
    <property type="match status" value="1"/>
</dbReference>
<dbReference type="InterPro" id="IPR036736">
    <property type="entry name" value="ACP-like_sf"/>
</dbReference>
<dbReference type="GO" id="GO:0004315">
    <property type="term" value="F:3-oxoacyl-[acyl-carrier-protein] synthase activity"/>
    <property type="evidence" value="ECO:0007669"/>
    <property type="project" value="InterPro"/>
</dbReference>
<evidence type="ECO:0000313" key="8">
    <source>
        <dbReference type="EMBL" id="RBQ14671.1"/>
    </source>
</evidence>
<keyword evidence="2" id="KW-0596">Phosphopantetheine</keyword>
<sequence>MTAIAGTDEDMQTAVAVIGMAARIPGVADIDAFWAALVAGRDLTTRLESRRSYGMVDGTEWFDAAFFGVPPQEAPVLDPQNRVFLECAWEALEHAGYDPHTYPGAIGVYAGSGETDHLAVLRSQRRLFPDMTDGRLRLVSSRDFLTGQVAYKLNLRGPAVTVHTGCSTSLVAVHLASQALLTGECDMALAGGVTLRGAAGAEEDDDLLSPEGRCRPFDADADGMVGADGAGIVVLKRLPDALADGDHIDAVLRGWALSNDGSGKVSFTAPSVAGQVAAIRSAHLLAGVSPETIGYVEAHGTGTAIGDTIEVRALSEAFGPGSPQRCVLGSVKSNIGHTDTAAGVIGLIKVVLSLRHGLIPGTAHFRRPNPHLDLAAGPFVVTSEVTPWPPGDRPRRAGVNSTGIGGTNAHLLVEEAPAAPLPPDDDRYHLLPLSARTAPALAESAARLGARLARDPVAVADAAWTLQTGRAAFAHRAFVVCRDRDEAVRALTGLAERPQAPGDPVAGTPHVAFLFPGRGGRDAGMTRELYAQEPVFRAAIDDCAAQVGADLGLDLRQVLYPEPGAEAEAEARPTTMAVCLPAIFAVEHAMAELWESRGVGPHAVLGYGPGTYAAAVSAGVLTRADALSLALTHGRLLDRSPEVAVFAVPLPEADLLPTLAGDMTIIALDGPGQCVVSGTTAGAERFLQRLAARGVDARRLPAGSVAHPVLADDVLEEYADAVASVRPRAPRLPWISDRTGAPVTARDACDPAYHAGHLRGTIRFSDALQTLLADSAGILLEVGPGGTLGSLARQHPGCGPRRTIVQSLPDAPGGAGSAAESLRATGELWQAGVSVRWSALHTGRPPRRVPLPTYPFQRERFALDAPTPVAEPAPGHDADRTPADPRTPVEKTIAEVWRDVLRVRHVGVDDDFFELGGHSLHATRMLALLGPALGPDVPQLTIMDVFDHATIRELAALVSGSDPPERAAPPADREPPDASGGRLR</sequence>
<protein>
    <submittedName>
        <fullName evidence="8">Type I polyketide synthase</fullName>
    </submittedName>
</protein>
<dbReference type="InterPro" id="IPR006162">
    <property type="entry name" value="Ppantetheine_attach_site"/>
</dbReference>
<dbReference type="OrthoDB" id="4537517at2"/>
<dbReference type="PANTHER" id="PTHR43775">
    <property type="entry name" value="FATTY ACID SYNTHASE"/>
    <property type="match status" value="1"/>
</dbReference>
<evidence type="ECO:0000256" key="1">
    <source>
        <dbReference type="ARBA" id="ARBA00001957"/>
    </source>
</evidence>
<dbReference type="Proteomes" id="UP000253303">
    <property type="component" value="Unassembled WGS sequence"/>
</dbReference>
<keyword evidence="3" id="KW-0597">Phosphoprotein</keyword>
<dbReference type="InterPro" id="IPR014031">
    <property type="entry name" value="Ketoacyl_synth_C"/>
</dbReference>
<dbReference type="Pfam" id="PF00109">
    <property type="entry name" value="ketoacyl-synt"/>
    <property type="match status" value="1"/>
</dbReference>
<dbReference type="SMART" id="SM00827">
    <property type="entry name" value="PKS_AT"/>
    <property type="match status" value="1"/>
</dbReference>
<feature type="compositionally biased region" description="Basic and acidic residues" evidence="5">
    <location>
        <begin position="874"/>
        <end position="886"/>
    </location>
</feature>
<dbReference type="EMBL" id="QMEY01000030">
    <property type="protein sequence ID" value="RBQ14671.1"/>
    <property type="molecule type" value="Genomic_DNA"/>
</dbReference>
<name>A0A366LLA0_9ACTN</name>
<dbReference type="InterPro" id="IPR001227">
    <property type="entry name" value="Ac_transferase_dom_sf"/>
</dbReference>
<dbReference type="PROSITE" id="PS00012">
    <property type="entry name" value="PHOSPHOPANTETHEINE"/>
    <property type="match status" value="1"/>
</dbReference>
<dbReference type="InterPro" id="IPR050091">
    <property type="entry name" value="PKS_NRPS_Biosynth_Enz"/>
</dbReference>
<comment type="cofactor">
    <cofactor evidence="1">
        <name>pantetheine 4'-phosphate</name>
        <dbReference type="ChEBI" id="CHEBI:47942"/>
    </cofactor>
</comment>
<dbReference type="GO" id="GO:0044550">
    <property type="term" value="P:secondary metabolite biosynthetic process"/>
    <property type="evidence" value="ECO:0007669"/>
    <property type="project" value="UniProtKB-ARBA"/>
</dbReference>
<dbReference type="InterPro" id="IPR014030">
    <property type="entry name" value="Ketoacyl_synth_N"/>
</dbReference>
<evidence type="ECO:0000259" key="6">
    <source>
        <dbReference type="PROSITE" id="PS50075"/>
    </source>
</evidence>
<dbReference type="SUPFAM" id="SSF52151">
    <property type="entry name" value="FabD/lysophospholipase-like"/>
    <property type="match status" value="1"/>
</dbReference>
<dbReference type="InterPro" id="IPR016039">
    <property type="entry name" value="Thiolase-like"/>
</dbReference>
<dbReference type="RefSeq" id="WP_113985937.1">
    <property type="nucleotide sequence ID" value="NZ_QMEY01000030.1"/>
</dbReference>
<dbReference type="InterPro" id="IPR016035">
    <property type="entry name" value="Acyl_Trfase/lysoPLipase"/>
</dbReference>
<evidence type="ECO:0000256" key="2">
    <source>
        <dbReference type="ARBA" id="ARBA00022450"/>
    </source>
</evidence>
<dbReference type="SUPFAM" id="SSF55048">
    <property type="entry name" value="Probable ACP-binding domain of malonyl-CoA ACP transacylase"/>
    <property type="match status" value="1"/>
</dbReference>
<dbReference type="GO" id="GO:0006633">
    <property type="term" value="P:fatty acid biosynthetic process"/>
    <property type="evidence" value="ECO:0007669"/>
    <property type="project" value="InterPro"/>
</dbReference>
<dbReference type="InterPro" id="IPR018201">
    <property type="entry name" value="Ketoacyl_synth_AS"/>
</dbReference>
<dbReference type="Gene3D" id="3.30.70.3290">
    <property type="match status" value="1"/>
</dbReference>
<comment type="caution">
    <text evidence="8">The sequence shown here is derived from an EMBL/GenBank/DDBJ whole genome shotgun (WGS) entry which is preliminary data.</text>
</comment>
<dbReference type="CDD" id="cd00833">
    <property type="entry name" value="PKS"/>
    <property type="match status" value="1"/>
</dbReference>
<feature type="domain" description="Carrier" evidence="6">
    <location>
        <begin position="884"/>
        <end position="962"/>
    </location>
</feature>
<dbReference type="InterPro" id="IPR016036">
    <property type="entry name" value="Malonyl_transacylase_ACP-bd"/>
</dbReference>
<evidence type="ECO:0000259" key="7">
    <source>
        <dbReference type="PROSITE" id="PS52004"/>
    </source>
</evidence>
<dbReference type="Gene3D" id="1.10.1200.10">
    <property type="entry name" value="ACP-like"/>
    <property type="match status" value="1"/>
</dbReference>
<dbReference type="PROSITE" id="PS52004">
    <property type="entry name" value="KS3_2"/>
    <property type="match status" value="1"/>
</dbReference>
<dbReference type="PROSITE" id="PS50075">
    <property type="entry name" value="CARRIER"/>
    <property type="match status" value="1"/>
</dbReference>
<gene>
    <name evidence="8" type="ORF">DP939_39375</name>
</gene>